<dbReference type="CDD" id="cd00093">
    <property type="entry name" value="HTH_XRE"/>
    <property type="match status" value="1"/>
</dbReference>
<dbReference type="Pfam" id="PF13560">
    <property type="entry name" value="HTH_31"/>
    <property type="match status" value="1"/>
</dbReference>
<sequence length="199" mass="21004">MTQQPDPSDPNVPPGAPQELGDIVRSLRTASGMSLNALAGAADVSSGLLSQIERGNGNPSYSTLIKLAQALGVGVGEFFGGQDPRPKQVDLVRASARRRLLLSEHDLSYELLTPSLNGQLGMIRAEIGAGWSNESAPFRHDGEECVIVVAGSLVVVVGGHRHELLVGDTITYDASIPHWYANRTAEPAVLIGAMTPPSF</sequence>
<dbReference type="Pfam" id="PF07883">
    <property type="entry name" value="Cupin_2"/>
    <property type="match status" value="1"/>
</dbReference>
<dbReference type="SMART" id="SM00530">
    <property type="entry name" value="HTH_XRE"/>
    <property type="match status" value="1"/>
</dbReference>
<dbReference type="InterPro" id="IPR014710">
    <property type="entry name" value="RmlC-like_jellyroll"/>
</dbReference>
<dbReference type="Gene3D" id="1.10.260.40">
    <property type="entry name" value="lambda repressor-like DNA-binding domains"/>
    <property type="match status" value="1"/>
</dbReference>
<accession>A0ABY1RDV0</accession>
<evidence type="ECO:0000256" key="1">
    <source>
        <dbReference type="ARBA" id="ARBA00023125"/>
    </source>
</evidence>
<dbReference type="EMBL" id="FXWJ01000003">
    <property type="protein sequence ID" value="SMQ71166.1"/>
    <property type="molecule type" value="Genomic_DNA"/>
</dbReference>
<dbReference type="InterPro" id="IPR013096">
    <property type="entry name" value="Cupin_2"/>
</dbReference>
<dbReference type="RefSeq" id="WP_086474232.1">
    <property type="nucleotide sequence ID" value="NZ_FXWJ01000003.1"/>
</dbReference>
<feature type="domain" description="HTH cro/C1-type" evidence="2">
    <location>
        <begin position="24"/>
        <end position="78"/>
    </location>
</feature>
<keyword evidence="1" id="KW-0238">DNA-binding</keyword>
<dbReference type="CDD" id="cd02209">
    <property type="entry name" value="cupin_XRE_C"/>
    <property type="match status" value="1"/>
</dbReference>
<gene>
    <name evidence="3" type="ORF">SAMN06295909_2469</name>
</gene>
<dbReference type="InterPro" id="IPR001387">
    <property type="entry name" value="Cro/C1-type_HTH"/>
</dbReference>
<dbReference type="InterPro" id="IPR050807">
    <property type="entry name" value="TransReg_Diox_bact_type"/>
</dbReference>
<dbReference type="PANTHER" id="PTHR46797">
    <property type="entry name" value="HTH-TYPE TRANSCRIPTIONAL REGULATOR"/>
    <property type="match status" value="1"/>
</dbReference>
<evidence type="ECO:0000259" key="2">
    <source>
        <dbReference type="PROSITE" id="PS50943"/>
    </source>
</evidence>
<dbReference type="InterPro" id="IPR010982">
    <property type="entry name" value="Lambda_DNA-bd_dom_sf"/>
</dbReference>
<dbReference type="PANTHER" id="PTHR46797:SF1">
    <property type="entry name" value="METHYLPHOSPHONATE SYNTHASE"/>
    <property type="match status" value="1"/>
</dbReference>
<keyword evidence="4" id="KW-1185">Reference proteome</keyword>
<proteinExistence type="predicted"/>
<dbReference type="Proteomes" id="UP000194464">
    <property type="component" value="Unassembled WGS sequence"/>
</dbReference>
<dbReference type="SUPFAM" id="SSF51182">
    <property type="entry name" value="RmlC-like cupins"/>
    <property type="match status" value="1"/>
</dbReference>
<name>A0ABY1RDV0_9MICO</name>
<dbReference type="SUPFAM" id="SSF47413">
    <property type="entry name" value="lambda repressor-like DNA-binding domains"/>
    <property type="match status" value="1"/>
</dbReference>
<reference evidence="3 4" key="1">
    <citation type="submission" date="2017-04" db="EMBL/GenBank/DDBJ databases">
        <authorList>
            <person name="Varghese N."/>
            <person name="Submissions S."/>
        </authorList>
    </citation>
    <scope>NUCLEOTIDE SEQUENCE [LARGE SCALE GENOMIC DNA]</scope>
    <source>
        <strain evidence="3 4">VKM Ac-1784</strain>
    </source>
</reference>
<dbReference type="Gene3D" id="2.60.120.10">
    <property type="entry name" value="Jelly Rolls"/>
    <property type="match status" value="1"/>
</dbReference>
<organism evidence="3 4">
    <name type="scientific">Plantibacter elymi</name>
    <name type="common">nom. nud.</name>
    <dbReference type="NCBI Taxonomy" id="199708"/>
    <lineage>
        <taxon>Bacteria</taxon>
        <taxon>Bacillati</taxon>
        <taxon>Actinomycetota</taxon>
        <taxon>Actinomycetes</taxon>
        <taxon>Micrococcales</taxon>
        <taxon>Microbacteriaceae</taxon>
        <taxon>Plantibacter</taxon>
    </lineage>
</organism>
<comment type="caution">
    <text evidence="3">The sequence shown here is derived from an EMBL/GenBank/DDBJ whole genome shotgun (WGS) entry which is preliminary data.</text>
</comment>
<evidence type="ECO:0000313" key="4">
    <source>
        <dbReference type="Proteomes" id="UP000194464"/>
    </source>
</evidence>
<dbReference type="InterPro" id="IPR011051">
    <property type="entry name" value="RmlC_Cupin_sf"/>
</dbReference>
<evidence type="ECO:0000313" key="3">
    <source>
        <dbReference type="EMBL" id="SMQ71166.1"/>
    </source>
</evidence>
<dbReference type="PROSITE" id="PS50943">
    <property type="entry name" value="HTH_CROC1"/>
    <property type="match status" value="1"/>
</dbReference>
<protein>
    <submittedName>
        <fullName evidence="3">Transcriptional regulator, XRE family with cupin sensor</fullName>
    </submittedName>
</protein>